<keyword evidence="7 10" id="KW-0408">Iron</keyword>
<evidence type="ECO:0000256" key="1">
    <source>
        <dbReference type="ARBA" id="ARBA00001966"/>
    </source>
</evidence>
<keyword evidence="10" id="KW-0004">4Fe-4S</keyword>
<dbReference type="EMBL" id="CP010554">
    <property type="protein sequence ID" value="AJP47764.1"/>
    <property type="molecule type" value="Genomic_DNA"/>
</dbReference>
<comment type="subcellular location">
    <subcellularLocation>
        <location evidence="10">Cytoplasm</location>
    </subcellularLocation>
</comment>
<dbReference type="SFLD" id="SFLDS00029">
    <property type="entry name" value="Radical_SAM"/>
    <property type="match status" value="2"/>
</dbReference>
<dbReference type="Proteomes" id="UP000061603">
    <property type="component" value="Chromosome"/>
</dbReference>
<name>A0A0C5J7Z6_9PROT</name>
<keyword evidence="10" id="KW-0963">Cytoplasm</keyword>
<dbReference type="SUPFAM" id="SSF102114">
    <property type="entry name" value="Radical SAM enzymes"/>
    <property type="match status" value="1"/>
</dbReference>
<dbReference type="CDD" id="cd01335">
    <property type="entry name" value="Radical_SAM"/>
    <property type="match status" value="1"/>
</dbReference>
<keyword evidence="9 10" id="KW-0143">Chaperone</keyword>
<dbReference type="SFLD" id="SFLDF00562">
    <property type="entry name" value="HemN-like__clustered_with_heat"/>
    <property type="match status" value="1"/>
</dbReference>
<dbReference type="Pfam" id="PF06969">
    <property type="entry name" value="HemN_C"/>
    <property type="match status" value="1"/>
</dbReference>
<evidence type="ECO:0000259" key="11">
    <source>
        <dbReference type="PROSITE" id="PS51918"/>
    </source>
</evidence>
<dbReference type="KEGG" id="rbu:PG1C_03365"/>
<dbReference type="PANTHER" id="PTHR13932">
    <property type="entry name" value="COPROPORPHYRINIGEN III OXIDASE"/>
    <property type="match status" value="1"/>
</dbReference>
<organism evidence="12 13">
    <name type="scientific">Rugosibacter aromaticivorans</name>
    <dbReference type="NCBI Taxonomy" id="1565605"/>
    <lineage>
        <taxon>Bacteria</taxon>
        <taxon>Pseudomonadati</taxon>
        <taxon>Pseudomonadota</taxon>
        <taxon>Betaproteobacteria</taxon>
        <taxon>Nitrosomonadales</taxon>
        <taxon>Sterolibacteriaceae</taxon>
        <taxon>Rugosibacter</taxon>
    </lineage>
</organism>
<dbReference type="NCBIfam" id="TIGR00539">
    <property type="entry name" value="hemN_rel"/>
    <property type="match status" value="1"/>
</dbReference>
<dbReference type="AlphaFoldDB" id="A0A0C5J7Z6"/>
<dbReference type="InterPro" id="IPR004559">
    <property type="entry name" value="HemW-like"/>
</dbReference>
<dbReference type="GO" id="GO:0005737">
    <property type="term" value="C:cytoplasm"/>
    <property type="evidence" value="ECO:0007669"/>
    <property type="project" value="UniProtKB-SubCell"/>
</dbReference>
<comment type="similarity">
    <text evidence="2">Belongs to the anaerobic coproporphyrinogen-III oxidase family. HemW subfamily.</text>
</comment>
<keyword evidence="8 10" id="KW-0411">Iron-sulfur</keyword>
<feature type="domain" description="Radical SAM core" evidence="11">
    <location>
        <begin position="37"/>
        <end position="269"/>
    </location>
</feature>
<comment type="function">
    <text evidence="10">Probably acts as a heme chaperone, transferring heme to an unknown acceptor. Binds one molecule of heme per monomer, possibly covalently. Binds 1 [4Fe-4S] cluster. The cluster is coordinated with 3 cysteines and an exchangeable S-adenosyl-L-methionine.</text>
</comment>
<evidence type="ECO:0000256" key="6">
    <source>
        <dbReference type="ARBA" id="ARBA00022723"/>
    </source>
</evidence>
<dbReference type="GO" id="GO:0004109">
    <property type="term" value="F:coproporphyrinogen oxidase activity"/>
    <property type="evidence" value="ECO:0007669"/>
    <property type="project" value="InterPro"/>
</dbReference>
<dbReference type="InterPro" id="IPR010723">
    <property type="entry name" value="HemN_C"/>
</dbReference>
<gene>
    <name evidence="12" type="ORF">PG1C_03365</name>
</gene>
<accession>A0A0C5J7Z6</accession>
<keyword evidence="5 10" id="KW-0949">S-adenosyl-L-methionine</keyword>
<dbReference type="PROSITE" id="PS51918">
    <property type="entry name" value="RADICAL_SAM"/>
    <property type="match status" value="1"/>
</dbReference>
<dbReference type="InterPro" id="IPR007197">
    <property type="entry name" value="rSAM"/>
</dbReference>
<comment type="cofactor">
    <cofactor evidence="1">
        <name>[4Fe-4S] cluster</name>
        <dbReference type="ChEBI" id="CHEBI:49883"/>
    </cofactor>
</comment>
<dbReference type="SFLD" id="SFLDF00288">
    <property type="entry name" value="HemN-like__clustered_with_nucl"/>
    <property type="match status" value="1"/>
</dbReference>
<dbReference type="Pfam" id="PF04055">
    <property type="entry name" value="Radical_SAM"/>
    <property type="match status" value="1"/>
</dbReference>
<evidence type="ECO:0000256" key="7">
    <source>
        <dbReference type="ARBA" id="ARBA00023004"/>
    </source>
</evidence>
<dbReference type="SMART" id="SM00729">
    <property type="entry name" value="Elp3"/>
    <property type="match status" value="1"/>
</dbReference>
<dbReference type="PANTHER" id="PTHR13932:SF5">
    <property type="entry name" value="RADICAL S-ADENOSYL METHIONINE DOMAIN-CONTAINING PROTEIN 1, MITOCHONDRIAL"/>
    <property type="match status" value="1"/>
</dbReference>
<dbReference type="RefSeq" id="WP_202636026.1">
    <property type="nucleotide sequence ID" value="NZ_CP010554.1"/>
</dbReference>
<sequence length="423" mass="46586">MPRDSRIIPITAVSSAPARHVPSGTFSDGSAAATSGLAAPPPLALYVHWPWCVKKCPYCDFNSHEAKADIDEAAYLAALIADLEAALPHIWNRPVMSVFIGGGTPSLMRAETADALLAAIRMRVPLQPDAEITLEANPGTVDAEKFKAFREAGVNRLSLGIQSFADDKLKALGRIHDSREARQAIDLALTHFARVNIDLMYALPQQNLNEAEHDIDTAIASGASHLSAYHLTLEPNTPFHHTPPPLPDDDIAADMQEMIEAKLAVENFIHYETSAFAKAGEQCRHNLNYWAFGDYLGIGAGAHSKLSNHMEIWREARHRHPRAYMQGAAKSQPKHHLNDFISTRQTISATDLPGEFMMNALRLTAGFPLRLFTERTGLALATIENSALVARREGLLEMVEDTLRPTRQGQRFLNQLLARFLAD</sequence>
<keyword evidence="13" id="KW-1185">Reference proteome</keyword>
<keyword evidence="6 10" id="KW-0479">Metal-binding</keyword>
<dbReference type="InterPro" id="IPR013785">
    <property type="entry name" value="Aldolase_TIM"/>
</dbReference>
<dbReference type="HOGENOM" id="CLU_027579_2_1_4"/>
<evidence type="ECO:0000313" key="13">
    <source>
        <dbReference type="Proteomes" id="UP000061603"/>
    </source>
</evidence>
<dbReference type="PATRIC" id="fig|1565605.3.peg.707"/>
<dbReference type="GO" id="GO:0046872">
    <property type="term" value="F:metal ion binding"/>
    <property type="evidence" value="ECO:0007669"/>
    <property type="project" value="UniProtKB-UniRule"/>
</dbReference>
<evidence type="ECO:0000256" key="9">
    <source>
        <dbReference type="ARBA" id="ARBA00023186"/>
    </source>
</evidence>
<evidence type="ECO:0000256" key="5">
    <source>
        <dbReference type="ARBA" id="ARBA00022691"/>
    </source>
</evidence>
<protein>
    <recommendedName>
        <fullName evidence="3 10">Heme chaperone HemW</fullName>
    </recommendedName>
</protein>
<evidence type="ECO:0000256" key="4">
    <source>
        <dbReference type="ARBA" id="ARBA00022617"/>
    </source>
</evidence>
<evidence type="ECO:0000313" key="12">
    <source>
        <dbReference type="EMBL" id="AJP47764.1"/>
    </source>
</evidence>
<dbReference type="InterPro" id="IPR034505">
    <property type="entry name" value="Coproporphyrinogen-III_oxidase"/>
</dbReference>
<dbReference type="Gene3D" id="3.20.20.70">
    <property type="entry name" value="Aldolase class I"/>
    <property type="match status" value="1"/>
</dbReference>
<reference evidence="12 13" key="1">
    <citation type="journal article" date="2015" name="Genome Announc.">
        <title>Complete Genome Sequence of a Novel Bacterium within the Family Rhodocyclaceae That Degrades Polycyclic Aromatic Hydrocarbons.</title>
        <authorList>
            <person name="Singleton D.R."/>
            <person name="Dickey A.N."/>
            <person name="Scholl E.H."/>
            <person name="Wright F.A."/>
            <person name="Aitken M.D."/>
        </authorList>
    </citation>
    <scope>NUCLEOTIDE SEQUENCE [LARGE SCALE GENOMIC DNA]</scope>
    <source>
        <strain evidence="13">PG1-Ca6</strain>
    </source>
</reference>
<evidence type="ECO:0000256" key="8">
    <source>
        <dbReference type="ARBA" id="ARBA00023014"/>
    </source>
</evidence>
<proteinExistence type="inferred from homology"/>
<dbReference type="GO" id="GO:0051539">
    <property type="term" value="F:4 iron, 4 sulfur cluster binding"/>
    <property type="evidence" value="ECO:0007669"/>
    <property type="project" value="UniProtKB-UniRule"/>
</dbReference>
<dbReference type="InterPro" id="IPR006638">
    <property type="entry name" value="Elp3/MiaA/NifB-like_rSAM"/>
</dbReference>
<dbReference type="InterPro" id="IPR058240">
    <property type="entry name" value="rSAM_sf"/>
</dbReference>
<dbReference type="GO" id="GO:0006779">
    <property type="term" value="P:porphyrin-containing compound biosynthetic process"/>
    <property type="evidence" value="ECO:0007669"/>
    <property type="project" value="InterPro"/>
</dbReference>
<dbReference type="SFLD" id="SFLDG01065">
    <property type="entry name" value="anaerobic_coproporphyrinogen-I"/>
    <property type="match status" value="2"/>
</dbReference>
<keyword evidence="4 10" id="KW-0349">Heme</keyword>
<evidence type="ECO:0000256" key="10">
    <source>
        <dbReference type="RuleBase" id="RU364116"/>
    </source>
</evidence>
<dbReference type="STRING" id="1565605.PG1C_03365"/>
<evidence type="ECO:0000256" key="3">
    <source>
        <dbReference type="ARBA" id="ARBA00017228"/>
    </source>
</evidence>
<evidence type="ECO:0000256" key="2">
    <source>
        <dbReference type="ARBA" id="ARBA00006100"/>
    </source>
</evidence>